<dbReference type="OrthoDB" id="202672at2759"/>
<proteinExistence type="predicted"/>
<keyword evidence="5 6" id="KW-0472">Membrane</keyword>
<evidence type="ECO:0000256" key="1">
    <source>
        <dbReference type="ARBA" id="ARBA00004477"/>
    </source>
</evidence>
<evidence type="ECO:0000256" key="4">
    <source>
        <dbReference type="ARBA" id="ARBA00022989"/>
    </source>
</evidence>
<name>A0A9Q0QNF2_9MAGN</name>
<feature type="transmembrane region" description="Helical" evidence="6">
    <location>
        <begin position="67"/>
        <end position="85"/>
    </location>
</feature>
<evidence type="ECO:0000256" key="3">
    <source>
        <dbReference type="ARBA" id="ARBA00022824"/>
    </source>
</evidence>
<dbReference type="PANTHER" id="PTHR33727">
    <property type="entry name" value="OS07G0446900 PROTEIN"/>
    <property type="match status" value="1"/>
</dbReference>
<protein>
    <submittedName>
        <fullName evidence="7">Uncharacterized protein</fullName>
    </submittedName>
</protein>
<keyword evidence="3" id="KW-0256">Endoplasmic reticulum</keyword>
<organism evidence="7 8">
    <name type="scientific">Protea cynaroides</name>
    <dbReference type="NCBI Taxonomy" id="273540"/>
    <lineage>
        <taxon>Eukaryota</taxon>
        <taxon>Viridiplantae</taxon>
        <taxon>Streptophyta</taxon>
        <taxon>Embryophyta</taxon>
        <taxon>Tracheophyta</taxon>
        <taxon>Spermatophyta</taxon>
        <taxon>Magnoliopsida</taxon>
        <taxon>Proteales</taxon>
        <taxon>Proteaceae</taxon>
        <taxon>Protea</taxon>
    </lineage>
</organism>
<evidence type="ECO:0000256" key="2">
    <source>
        <dbReference type="ARBA" id="ARBA00022692"/>
    </source>
</evidence>
<dbReference type="GO" id="GO:0005789">
    <property type="term" value="C:endoplasmic reticulum membrane"/>
    <property type="evidence" value="ECO:0007669"/>
    <property type="project" value="UniProtKB-SubCell"/>
</dbReference>
<gene>
    <name evidence="7" type="ORF">NE237_017817</name>
</gene>
<dbReference type="AlphaFoldDB" id="A0A9Q0QNF2"/>
<dbReference type="Proteomes" id="UP001141806">
    <property type="component" value="Unassembled WGS sequence"/>
</dbReference>
<keyword evidence="4 6" id="KW-1133">Transmembrane helix</keyword>
<comment type="caution">
    <text evidence="7">The sequence shown here is derived from an EMBL/GenBank/DDBJ whole genome shotgun (WGS) entry which is preliminary data.</text>
</comment>
<sequence length="110" mass="13464">MLGLFCFLFMDNFIFSAEKYHTKKQKQKKNIKGDSRNIFKAMNWIQRKMYLYNVTFGLYMLDWWEHYIINILLIILLWFVCYNGSRSAADFYIRPLVLWEKRNDATKGRQ</sequence>
<evidence type="ECO:0000256" key="6">
    <source>
        <dbReference type="SAM" id="Phobius"/>
    </source>
</evidence>
<keyword evidence="8" id="KW-1185">Reference proteome</keyword>
<evidence type="ECO:0000313" key="7">
    <source>
        <dbReference type="EMBL" id="KAJ4965968.1"/>
    </source>
</evidence>
<keyword evidence="2 6" id="KW-0812">Transmembrane</keyword>
<comment type="subcellular location">
    <subcellularLocation>
        <location evidence="1">Endoplasmic reticulum membrane</location>
        <topology evidence="1">Multi-pass membrane protein</topology>
    </subcellularLocation>
</comment>
<reference evidence="7" key="1">
    <citation type="journal article" date="2023" name="Plant J.">
        <title>The genome of the king protea, Protea cynaroides.</title>
        <authorList>
            <person name="Chang J."/>
            <person name="Duong T.A."/>
            <person name="Schoeman C."/>
            <person name="Ma X."/>
            <person name="Roodt D."/>
            <person name="Barker N."/>
            <person name="Li Z."/>
            <person name="Van de Peer Y."/>
            <person name="Mizrachi E."/>
        </authorList>
    </citation>
    <scope>NUCLEOTIDE SEQUENCE</scope>
    <source>
        <tissue evidence="7">Young leaves</tissue>
    </source>
</reference>
<dbReference type="EMBL" id="JAMYWD010000007">
    <property type="protein sequence ID" value="KAJ4965968.1"/>
    <property type="molecule type" value="Genomic_DNA"/>
</dbReference>
<evidence type="ECO:0000313" key="8">
    <source>
        <dbReference type="Proteomes" id="UP001141806"/>
    </source>
</evidence>
<evidence type="ECO:0000256" key="5">
    <source>
        <dbReference type="ARBA" id="ARBA00023136"/>
    </source>
</evidence>
<dbReference type="PANTHER" id="PTHR33727:SF5">
    <property type="entry name" value="PROTEIN, PUTATIVE (DUF3317)-RELATED"/>
    <property type="match status" value="1"/>
</dbReference>
<dbReference type="InterPro" id="IPR024512">
    <property type="entry name" value="Ser_palmitoyltrfase_ssu-like"/>
</dbReference>
<dbReference type="Pfam" id="PF11779">
    <property type="entry name" value="SPT_ssu-like"/>
    <property type="match status" value="1"/>
</dbReference>
<accession>A0A9Q0QNF2</accession>